<dbReference type="SUPFAM" id="SSF101874">
    <property type="entry name" value="YceI-like"/>
    <property type="match status" value="1"/>
</dbReference>
<feature type="signal peptide" evidence="1">
    <location>
        <begin position="1"/>
        <end position="21"/>
    </location>
</feature>
<dbReference type="Gene3D" id="2.40.128.110">
    <property type="entry name" value="Lipid/polyisoprenoid-binding, YceI-like"/>
    <property type="match status" value="1"/>
</dbReference>
<organism evidence="3 4">
    <name type="scientific">Algoriphagus locisalis</name>
    <dbReference type="NCBI Taxonomy" id="305507"/>
    <lineage>
        <taxon>Bacteria</taxon>
        <taxon>Pseudomonadati</taxon>
        <taxon>Bacteroidota</taxon>
        <taxon>Cytophagia</taxon>
        <taxon>Cytophagales</taxon>
        <taxon>Cyclobacteriaceae</taxon>
        <taxon>Algoriphagus</taxon>
    </lineage>
</organism>
<evidence type="ECO:0000313" key="3">
    <source>
        <dbReference type="EMBL" id="SFT86073.1"/>
    </source>
</evidence>
<evidence type="ECO:0000256" key="1">
    <source>
        <dbReference type="SAM" id="SignalP"/>
    </source>
</evidence>
<reference evidence="4" key="1">
    <citation type="submission" date="2016-10" db="EMBL/GenBank/DDBJ databases">
        <authorList>
            <person name="Varghese N."/>
            <person name="Submissions S."/>
        </authorList>
    </citation>
    <scope>NUCLEOTIDE SEQUENCE [LARGE SCALE GENOMIC DNA]</scope>
    <source>
        <strain evidence="4">DSM 23445</strain>
    </source>
</reference>
<dbReference type="PANTHER" id="PTHR34406">
    <property type="entry name" value="PROTEIN YCEI"/>
    <property type="match status" value="1"/>
</dbReference>
<dbReference type="InterPro" id="IPR007372">
    <property type="entry name" value="Lipid/polyisoprenoid-bd_YceI"/>
</dbReference>
<dbReference type="OrthoDB" id="951410at2"/>
<evidence type="ECO:0000313" key="4">
    <source>
        <dbReference type="Proteomes" id="UP000199673"/>
    </source>
</evidence>
<dbReference type="PROSITE" id="PS51257">
    <property type="entry name" value="PROKAR_LIPOPROTEIN"/>
    <property type="match status" value="1"/>
</dbReference>
<dbReference type="AlphaFoldDB" id="A0A1I7BFW3"/>
<proteinExistence type="predicted"/>
<keyword evidence="1" id="KW-0732">Signal</keyword>
<feature type="domain" description="Lipid/polyisoprenoid-binding YceI-like" evidence="2">
    <location>
        <begin position="42"/>
        <end position="233"/>
    </location>
</feature>
<dbReference type="SMART" id="SM00867">
    <property type="entry name" value="YceI"/>
    <property type="match status" value="1"/>
</dbReference>
<keyword evidence="4" id="KW-1185">Reference proteome</keyword>
<dbReference type="InterPro" id="IPR036761">
    <property type="entry name" value="TTHA0802/YceI-like_sf"/>
</dbReference>
<dbReference type="Pfam" id="PF04264">
    <property type="entry name" value="YceI"/>
    <property type="match status" value="1"/>
</dbReference>
<dbReference type="STRING" id="305507.SAMN04489724_2389"/>
<dbReference type="RefSeq" id="WP_091693162.1">
    <property type="nucleotide sequence ID" value="NZ_FPBF01000003.1"/>
</dbReference>
<dbReference type="PANTHER" id="PTHR34406:SF1">
    <property type="entry name" value="PROTEIN YCEI"/>
    <property type="match status" value="1"/>
</dbReference>
<dbReference type="EMBL" id="FPBF01000003">
    <property type="protein sequence ID" value="SFT86073.1"/>
    <property type="molecule type" value="Genomic_DNA"/>
</dbReference>
<protein>
    <submittedName>
        <fullName evidence="3">YceI-like domain-containing protein</fullName>
    </submittedName>
</protein>
<sequence length="240" mass="25746">MKTIKLSGFILAAAMLTFACGKSGETVETTEAQEVAATEGTTLSIDKSATAIGWKGYKPTGQHNGIIPVTEGMIAVNGENITGGKITFDITNLEVHDLEAGSEMHGKLTGHLQSADFFDAANHPTATFEITSVEPFTSSDTITEEEQFETENTPESTTELNPETPTHWISGNLTMRGTTKNIKFPATVSINNGTVSAKAGFNIDRTDWGLSYQDESSVADKAKDKFIYNTVGVILDVKTN</sequence>
<dbReference type="Proteomes" id="UP000199673">
    <property type="component" value="Unassembled WGS sequence"/>
</dbReference>
<feature type="chain" id="PRO_5011567725" evidence="1">
    <location>
        <begin position="22"/>
        <end position="240"/>
    </location>
</feature>
<gene>
    <name evidence="3" type="ORF">SAMN04489724_2389</name>
</gene>
<name>A0A1I7BFW3_9BACT</name>
<accession>A0A1I7BFW3</accession>
<evidence type="ECO:0000259" key="2">
    <source>
        <dbReference type="SMART" id="SM00867"/>
    </source>
</evidence>